<name>A0AAV1IW87_9NEOP</name>
<feature type="transmembrane region" description="Helical" evidence="8">
    <location>
        <begin position="82"/>
        <end position="99"/>
    </location>
</feature>
<dbReference type="InterPro" id="IPR020846">
    <property type="entry name" value="MFS_dom"/>
</dbReference>
<feature type="transmembrane region" description="Helical" evidence="8">
    <location>
        <begin position="168"/>
        <end position="185"/>
    </location>
</feature>
<dbReference type="InterPro" id="IPR050549">
    <property type="entry name" value="MFS_Trehalose_Transporter"/>
</dbReference>
<evidence type="ECO:0000313" key="10">
    <source>
        <dbReference type="EMBL" id="CAK1540974.1"/>
    </source>
</evidence>
<accession>A0AAV1IW87</accession>
<evidence type="ECO:0000256" key="8">
    <source>
        <dbReference type="SAM" id="Phobius"/>
    </source>
</evidence>
<feature type="transmembrane region" description="Helical" evidence="8">
    <location>
        <begin position="312"/>
        <end position="334"/>
    </location>
</feature>
<comment type="subcellular location">
    <subcellularLocation>
        <location evidence="1">Cell membrane</location>
        <topology evidence="1">Multi-pass membrane protein</topology>
    </subcellularLocation>
</comment>
<dbReference type="InterPro" id="IPR005828">
    <property type="entry name" value="MFS_sugar_transport-like"/>
</dbReference>
<dbReference type="GO" id="GO:0022857">
    <property type="term" value="F:transmembrane transporter activity"/>
    <property type="evidence" value="ECO:0007669"/>
    <property type="project" value="InterPro"/>
</dbReference>
<feature type="transmembrane region" description="Helical" evidence="8">
    <location>
        <begin position="483"/>
        <end position="501"/>
    </location>
</feature>
<keyword evidence="7 8" id="KW-0472">Membrane</keyword>
<dbReference type="Pfam" id="PF00083">
    <property type="entry name" value="Sugar_tr"/>
    <property type="match status" value="2"/>
</dbReference>
<feature type="transmembrane region" description="Helical" evidence="8">
    <location>
        <begin position="7"/>
        <end position="32"/>
    </location>
</feature>
<evidence type="ECO:0000259" key="9">
    <source>
        <dbReference type="PROSITE" id="PS50850"/>
    </source>
</evidence>
<feature type="transmembrane region" description="Helical" evidence="8">
    <location>
        <begin position="453"/>
        <end position="477"/>
    </location>
</feature>
<dbReference type="FunFam" id="1.20.1250.20:FF:000218">
    <property type="entry name" value="facilitated trehalose transporter Tret1"/>
    <property type="match status" value="1"/>
</dbReference>
<proteinExistence type="predicted"/>
<keyword evidence="2" id="KW-0813">Transport</keyword>
<dbReference type="AlphaFoldDB" id="A0AAV1IW87"/>
<dbReference type="EMBL" id="CAVLEF010000002">
    <property type="protein sequence ID" value="CAK1540974.1"/>
    <property type="molecule type" value="Genomic_DNA"/>
</dbReference>
<evidence type="ECO:0000256" key="2">
    <source>
        <dbReference type="ARBA" id="ARBA00022448"/>
    </source>
</evidence>
<feature type="transmembrane region" description="Helical" evidence="8">
    <location>
        <begin position="248"/>
        <end position="273"/>
    </location>
</feature>
<keyword evidence="5 8" id="KW-0812">Transmembrane</keyword>
<dbReference type="Proteomes" id="UP001497472">
    <property type="component" value="Unassembled WGS sequence"/>
</dbReference>
<reference evidence="10 11" key="1">
    <citation type="submission" date="2023-11" db="EMBL/GenBank/DDBJ databases">
        <authorList>
            <person name="Okamura Y."/>
        </authorList>
    </citation>
    <scope>NUCLEOTIDE SEQUENCE [LARGE SCALE GENOMIC DNA]</scope>
</reference>
<feature type="domain" description="Major facilitator superfamily (MFS) profile" evidence="9">
    <location>
        <begin position="10"/>
        <end position="505"/>
    </location>
</feature>
<evidence type="ECO:0000256" key="6">
    <source>
        <dbReference type="ARBA" id="ARBA00022989"/>
    </source>
</evidence>
<gene>
    <name evidence="10" type="ORF">LNINA_LOCUS992</name>
</gene>
<organism evidence="10 11">
    <name type="scientific">Leptosia nina</name>
    <dbReference type="NCBI Taxonomy" id="320188"/>
    <lineage>
        <taxon>Eukaryota</taxon>
        <taxon>Metazoa</taxon>
        <taxon>Ecdysozoa</taxon>
        <taxon>Arthropoda</taxon>
        <taxon>Hexapoda</taxon>
        <taxon>Insecta</taxon>
        <taxon>Pterygota</taxon>
        <taxon>Neoptera</taxon>
        <taxon>Endopterygota</taxon>
        <taxon>Lepidoptera</taxon>
        <taxon>Glossata</taxon>
        <taxon>Ditrysia</taxon>
        <taxon>Papilionoidea</taxon>
        <taxon>Pieridae</taxon>
        <taxon>Pierinae</taxon>
        <taxon>Leptosia</taxon>
    </lineage>
</organism>
<evidence type="ECO:0000313" key="11">
    <source>
        <dbReference type="Proteomes" id="UP001497472"/>
    </source>
</evidence>
<feature type="transmembrane region" description="Helical" evidence="8">
    <location>
        <begin position="52"/>
        <end position="70"/>
    </location>
</feature>
<evidence type="ECO:0000256" key="3">
    <source>
        <dbReference type="ARBA" id="ARBA00022475"/>
    </source>
</evidence>
<evidence type="ECO:0000256" key="5">
    <source>
        <dbReference type="ARBA" id="ARBA00022692"/>
    </source>
</evidence>
<feature type="transmembrane region" description="Helical" evidence="8">
    <location>
        <begin position="285"/>
        <end position="305"/>
    </location>
</feature>
<feature type="transmembrane region" description="Helical" evidence="8">
    <location>
        <begin position="139"/>
        <end position="162"/>
    </location>
</feature>
<feature type="transmembrane region" description="Helical" evidence="8">
    <location>
        <begin position="105"/>
        <end position="127"/>
    </location>
</feature>
<dbReference type="SUPFAM" id="SSF103473">
    <property type="entry name" value="MFS general substrate transporter"/>
    <property type="match status" value="2"/>
</dbReference>
<dbReference type="GO" id="GO:0005886">
    <property type="term" value="C:plasma membrane"/>
    <property type="evidence" value="ECO:0007669"/>
    <property type="project" value="UniProtKB-SubCell"/>
</dbReference>
<sequence>MSGYRKQFLIVACVNIGQFIDGYSVGWSAPIIPKLQDPEQTPLPEVVTDLQIAWIGSLLYLGSIVGPYIPSYLSNIIGRKPCLLFGGVLNLLAIILIVTTRNITMVYAIRIISGLGMGMVTVSNLVYVGEIASTNIRGILLTSTSIVGISGTLAAYCVAPFVSYKMTGYFALIINLVHVFGIYFIPESPVYYAIKGKEIEAKNTLRSLGRVQDLEYVFESVKGTNAGEASSWKAWIKIFTVKANRRSLLITLTLCTLQQTSGVAVVLFFATTIFQMAGSSIRPDIATIIIGSTRLIASMVAPFVVERAGRRILLLASTAFCACSLSILGTYFYLTRIKSSLISEVGWLPLLALILYFFSYEIGEVKVKVKGDLDLITRYKTQLQECFKSLRNRAAAMGLVVNEEKTKYLATPHTSMGAPVSIENVTFERCFGTMPCALVGEMFRGNARSTGSAVAMTTAWLIGFGVATGFGSMVKFLGGDVTFGMFACSCLVAFVFTLKFVPETKGKNLNEIQEILST</sequence>
<keyword evidence="6 8" id="KW-1133">Transmembrane helix</keyword>
<dbReference type="PROSITE" id="PS00217">
    <property type="entry name" value="SUGAR_TRANSPORT_2"/>
    <property type="match status" value="1"/>
</dbReference>
<dbReference type="InterPro" id="IPR036259">
    <property type="entry name" value="MFS_trans_sf"/>
</dbReference>
<dbReference type="PANTHER" id="PTHR48021:SF1">
    <property type="entry name" value="GH07001P-RELATED"/>
    <property type="match status" value="1"/>
</dbReference>
<protein>
    <recommendedName>
        <fullName evidence="9">Major facilitator superfamily (MFS) profile domain-containing protein</fullName>
    </recommendedName>
</protein>
<keyword evidence="4" id="KW-0762">Sugar transport</keyword>
<dbReference type="PROSITE" id="PS50850">
    <property type="entry name" value="MFS"/>
    <property type="match status" value="1"/>
</dbReference>
<comment type="caution">
    <text evidence="10">The sequence shown here is derived from an EMBL/GenBank/DDBJ whole genome shotgun (WGS) entry which is preliminary data.</text>
</comment>
<dbReference type="InterPro" id="IPR005829">
    <property type="entry name" value="Sugar_transporter_CS"/>
</dbReference>
<dbReference type="PANTHER" id="PTHR48021">
    <property type="match status" value="1"/>
</dbReference>
<keyword evidence="11" id="KW-1185">Reference proteome</keyword>
<feature type="transmembrane region" description="Helical" evidence="8">
    <location>
        <begin position="340"/>
        <end position="358"/>
    </location>
</feature>
<keyword evidence="3" id="KW-1003">Cell membrane</keyword>
<evidence type="ECO:0000256" key="1">
    <source>
        <dbReference type="ARBA" id="ARBA00004651"/>
    </source>
</evidence>
<dbReference type="Gene3D" id="1.20.1250.20">
    <property type="entry name" value="MFS general substrate transporter like domains"/>
    <property type="match status" value="2"/>
</dbReference>
<evidence type="ECO:0000256" key="4">
    <source>
        <dbReference type="ARBA" id="ARBA00022597"/>
    </source>
</evidence>
<evidence type="ECO:0000256" key="7">
    <source>
        <dbReference type="ARBA" id="ARBA00023136"/>
    </source>
</evidence>